<keyword evidence="2" id="KW-1185">Reference proteome</keyword>
<proteinExistence type="predicted"/>
<sequence>MRHRHVAPRDRRESRQLELVDVRRDGRGRAVHLLGERARRQIPDELARLFDIADAVLRPSLANPMIDGNVENAPKKLYGARFS</sequence>
<organism evidence="1 2">
    <name type="scientific">Paraburkholderia terrae</name>
    <dbReference type="NCBI Taxonomy" id="311230"/>
    <lineage>
        <taxon>Bacteria</taxon>
        <taxon>Pseudomonadati</taxon>
        <taxon>Pseudomonadota</taxon>
        <taxon>Betaproteobacteria</taxon>
        <taxon>Burkholderiales</taxon>
        <taxon>Burkholderiaceae</taxon>
        <taxon>Paraburkholderia</taxon>
    </lineage>
</organism>
<accession>A0ABN6JKQ0</accession>
<evidence type="ECO:0000313" key="1">
    <source>
        <dbReference type="EMBL" id="BCZ80868.1"/>
    </source>
</evidence>
<gene>
    <name evidence="1" type="ORF">PTKU64_45430</name>
</gene>
<name>A0ABN6JKQ0_9BURK</name>
<protein>
    <submittedName>
        <fullName evidence="1">Uncharacterized protein</fullName>
    </submittedName>
</protein>
<reference evidence="1 2" key="1">
    <citation type="journal article" date="2022" name="Front. Microbiol.">
        <title>Identification and characterization of a novel class of self-sufficient cytochrome P450 hydroxylase involved in cyclohexanecarboxylate degradation in Paraburkholderia terrae strain KU-64.</title>
        <authorList>
            <person name="Yamamoto T."/>
            <person name="Hasegawa Y."/>
            <person name="Iwaki H."/>
        </authorList>
    </citation>
    <scope>NUCLEOTIDE SEQUENCE [LARGE SCALE GENOMIC DNA]</scope>
    <source>
        <strain evidence="1 2">KU-64</strain>
    </source>
</reference>
<evidence type="ECO:0000313" key="2">
    <source>
        <dbReference type="Proteomes" id="UP001319874"/>
    </source>
</evidence>
<dbReference type="Proteomes" id="UP001319874">
    <property type="component" value="Chromosome 2"/>
</dbReference>
<dbReference type="EMBL" id="AP024956">
    <property type="protein sequence ID" value="BCZ80868.1"/>
    <property type="molecule type" value="Genomic_DNA"/>
</dbReference>